<sequence length="215" mass="23786">MEGTGFGQEGAQPAGLVRISDTSSFRLVLHVPSQNKEAAKYKNDQMHKVSLVILALLVTATVQLNKLILPPARYHLWGETYDLAPTDVQVIVNAFTSQTPLRIEHNPVTETEPIIHNHDGASAKFIWNLPQSSAAITNQSDTTALAWMLYDHATGEVSIGPYMMPGAEQAVEFPQRWVLQHRVVSFYLREVPLRLVPPGTSTQPTHPTASSRLPF</sequence>
<accession>A0A2N5VLV5</accession>
<organism evidence="1 2">
    <name type="scientific">Puccinia coronata f. sp. avenae</name>
    <dbReference type="NCBI Taxonomy" id="200324"/>
    <lineage>
        <taxon>Eukaryota</taxon>
        <taxon>Fungi</taxon>
        <taxon>Dikarya</taxon>
        <taxon>Basidiomycota</taxon>
        <taxon>Pucciniomycotina</taxon>
        <taxon>Pucciniomycetes</taxon>
        <taxon>Pucciniales</taxon>
        <taxon>Pucciniaceae</taxon>
        <taxon>Puccinia</taxon>
    </lineage>
</organism>
<proteinExistence type="predicted"/>
<dbReference type="EMBL" id="PGCJ01000087">
    <property type="protein sequence ID" value="PLW50979.1"/>
    <property type="molecule type" value="Genomic_DNA"/>
</dbReference>
<name>A0A2N5VLV5_9BASI</name>
<protein>
    <submittedName>
        <fullName evidence="1">Uncharacterized protein</fullName>
    </submittedName>
</protein>
<keyword evidence="2" id="KW-1185">Reference proteome</keyword>
<evidence type="ECO:0000313" key="1">
    <source>
        <dbReference type="EMBL" id="PLW50979.1"/>
    </source>
</evidence>
<dbReference type="AlphaFoldDB" id="A0A2N5VLV5"/>
<evidence type="ECO:0000313" key="2">
    <source>
        <dbReference type="Proteomes" id="UP000235388"/>
    </source>
</evidence>
<reference evidence="1 2" key="1">
    <citation type="submission" date="2017-11" db="EMBL/GenBank/DDBJ databases">
        <title>De novo assembly and phasing of dikaryotic genomes from two isolates of Puccinia coronata f. sp. avenae, the causal agent of oat crown rust.</title>
        <authorList>
            <person name="Miller M.E."/>
            <person name="Zhang Y."/>
            <person name="Omidvar V."/>
            <person name="Sperschneider J."/>
            <person name="Schwessinger B."/>
            <person name="Raley C."/>
            <person name="Palmer J.M."/>
            <person name="Garnica D."/>
            <person name="Upadhyaya N."/>
            <person name="Rathjen J."/>
            <person name="Taylor J.M."/>
            <person name="Park R.F."/>
            <person name="Dodds P.N."/>
            <person name="Hirsch C.D."/>
            <person name="Kianian S.F."/>
            <person name="Figueroa M."/>
        </authorList>
    </citation>
    <scope>NUCLEOTIDE SEQUENCE [LARGE SCALE GENOMIC DNA]</scope>
    <source>
        <strain evidence="1">12NC29</strain>
    </source>
</reference>
<gene>
    <name evidence="1" type="ORF">PCANC_08142</name>
</gene>
<dbReference type="Proteomes" id="UP000235388">
    <property type="component" value="Unassembled WGS sequence"/>
</dbReference>
<comment type="caution">
    <text evidence="1">The sequence shown here is derived from an EMBL/GenBank/DDBJ whole genome shotgun (WGS) entry which is preliminary data.</text>
</comment>